<comment type="caution">
    <text evidence="2">The sequence shown here is derived from an EMBL/GenBank/DDBJ whole genome shotgun (WGS) entry which is preliminary data.</text>
</comment>
<dbReference type="EMBL" id="PUIV01000012">
    <property type="protein sequence ID" value="PWB94088.1"/>
    <property type="molecule type" value="Genomic_DNA"/>
</dbReference>
<evidence type="ECO:0000256" key="1">
    <source>
        <dbReference type="SAM" id="SignalP"/>
    </source>
</evidence>
<sequence length="134" mass="13576">MAKLWANLRWTARALMLSGIVALCLAQAFAVAASGSARLDGASAADRLCRSVTHDATHDADADGGSAGGRHHCDMCPAACEGAAAGAAVAPMRLGMVLPYAPPAVASPRLIETPTPVRSAWNGSWSSRAPPLGA</sequence>
<evidence type="ECO:0000313" key="3">
    <source>
        <dbReference type="Proteomes" id="UP000245137"/>
    </source>
</evidence>
<accession>A0A2U1SR47</accession>
<organism evidence="2 3">
    <name type="scientific">Methylosinus sporium</name>
    <dbReference type="NCBI Taxonomy" id="428"/>
    <lineage>
        <taxon>Bacteria</taxon>
        <taxon>Pseudomonadati</taxon>
        <taxon>Pseudomonadota</taxon>
        <taxon>Alphaproteobacteria</taxon>
        <taxon>Hyphomicrobiales</taxon>
        <taxon>Methylocystaceae</taxon>
        <taxon>Methylosinus</taxon>
    </lineage>
</organism>
<dbReference type="Pfam" id="PF11162">
    <property type="entry name" value="DUF2946"/>
    <property type="match status" value="1"/>
</dbReference>
<dbReference type="InterPro" id="IPR021333">
    <property type="entry name" value="DUF2946"/>
</dbReference>
<dbReference type="RefSeq" id="WP_108917146.1">
    <property type="nucleotide sequence ID" value="NZ_BGJY01000002.1"/>
</dbReference>
<keyword evidence="1" id="KW-0732">Signal</keyword>
<name>A0A2U1SR47_METSR</name>
<keyword evidence="3" id="KW-1185">Reference proteome</keyword>
<dbReference type="OrthoDB" id="10006991at2"/>
<dbReference type="Proteomes" id="UP000245137">
    <property type="component" value="Unassembled WGS sequence"/>
</dbReference>
<protein>
    <recommendedName>
        <fullName evidence="4">DUF2946 domain-containing protein</fullName>
    </recommendedName>
</protein>
<dbReference type="AlphaFoldDB" id="A0A2U1SR47"/>
<feature type="chain" id="PRO_5015712236" description="DUF2946 domain-containing protein" evidence="1">
    <location>
        <begin position="33"/>
        <end position="134"/>
    </location>
</feature>
<evidence type="ECO:0008006" key="4">
    <source>
        <dbReference type="Google" id="ProtNLM"/>
    </source>
</evidence>
<gene>
    <name evidence="2" type="ORF">C5689_10060</name>
</gene>
<evidence type="ECO:0000313" key="2">
    <source>
        <dbReference type="EMBL" id="PWB94088.1"/>
    </source>
</evidence>
<reference evidence="2 3" key="1">
    <citation type="journal article" date="2018" name="Appl. Microbiol. Biotechnol.">
        <title>Co-cultivation of the strictly anaerobic methanogen Methanosarcina barkeri with aerobic methanotrophs in an oxygen-limited membrane bioreactor.</title>
        <authorList>
            <person name="In 't Zandt M.H."/>
            <person name="van den Bosch T.J.M."/>
            <person name="Rijkers R."/>
            <person name="van Kessel M.A.H.J."/>
            <person name="Jetten M.S.M."/>
            <person name="Welte C.U."/>
        </authorList>
    </citation>
    <scope>NUCLEOTIDE SEQUENCE [LARGE SCALE GENOMIC DNA]</scope>
    <source>
        <strain evidence="2 3">DSM 17706</strain>
    </source>
</reference>
<feature type="signal peptide" evidence="1">
    <location>
        <begin position="1"/>
        <end position="32"/>
    </location>
</feature>
<proteinExistence type="predicted"/>